<feature type="signal peptide" evidence="1">
    <location>
        <begin position="1"/>
        <end position="23"/>
    </location>
</feature>
<dbReference type="KEGG" id="dtl:H8F01_08850"/>
<evidence type="ECO:0000313" key="3">
    <source>
        <dbReference type="Proteomes" id="UP000515873"/>
    </source>
</evidence>
<keyword evidence="3" id="KW-1185">Reference proteome</keyword>
<dbReference type="AlphaFoldDB" id="A0A7G8Q8T6"/>
<name>A0A7G8Q8T6_9GAMM</name>
<accession>A0A7G8Q8T6</accession>
<reference evidence="2 3" key="1">
    <citation type="submission" date="2020-08" db="EMBL/GenBank/DDBJ databases">
        <title>Dyella sp. G9 isolated from forest soil.</title>
        <authorList>
            <person name="Fu J."/>
            <person name="Qiu L."/>
        </authorList>
    </citation>
    <scope>NUCLEOTIDE SEQUENCE [LARGE SCALE GENOMIC DNA]</scope>
    <source>
        <strain evidence="2 3">G9</strain>
    </source>
</reference>
<dbReference type="Proteomes" id="UP000515873">
    <property type="component" value="Chromosome"/>
</dbReference>
<feature type="chain" id="PRO_5029001291" description="Type 1 fimbrial protein" evidence="1">
    <location>
        <begin position="24"/>
        <end position="103"/>
    </location>
</feature>
<evidence type="ECO:0000256" key="1">
    <source>
        <dbReference type="SAM" id="SignalP"/>
    </source>
</evidence>
<dbReference type="RefSeq" id="WP_187058664.1">
    <property type="nucleotide sequence ID" value="NZ_CP060412.1"/>
</dbReference>
<keyword evidence="1" id="KW-0732">Signal</keyword>
<protein>
    <recommendedName>
        <fullName evidence="4">Type 1 fimbrial protein</fullName>
    </recommendedName>
</protein>
<sequence>MKHFGQLVVLGVAACAAAGSSHAGEAYGRIVFVGSVVNPACSSGLPPLGVQGGIGACGAPASSHAVYVEQMGMASGHSGIAMLDYFVDRAGGRRTMVVTRQYR</sequence>
<evidence type="ECO:0000313" key="2">
    <source>
        <dbReference type="EMBL" id="QNK03194.1"/>
    </source>
</evidence>
<organism evidence="2 3">
    <name type="scientific">Dyella telluris</name>
    <dbReference type="NCBI Taxonomy" id="2763498"/>
    <lineage>
        <taxon>Bacteria</taxon>
        <taxon>Pseudomonadati</taxon>
        <taxon>Pseudomonadota</taxon>
        <taxon>Gammaproteobacteria</taxon>
        <taxon>Lysobacterales</taxon>
        <taxon>Rhodanobacteraceae</taxon>
        <taxon>Dyella</taxon>
    </lineage>
</organism>
<gene>
    <name evidence="2" type="ORF">H8F01_08850</name>
</gene>
<dbReference type="EMBL" id="CP060412">
    <property type="protein sequence ID" value="QNK03194.1"/>
    <property type="molecule type" value="Genomic_DNA"/>
</dbReference>
<evidence type="ECO:0008006" key="4">
    <source>
        <dbReference type="Google" id="ProtNLM"/>
    </source>
</evidence>
<dbReference type="PROSITE" id="PS51257">
    <property type="entry name" value="PROKAR_LIPOPROTEIN"/>
    <property type="match status" value="1"/>
</dbReference>
<proteinExistence type="predicted"/>